<evidence type="ECO:0000313" key="10">
    <source>
        <dbReference type="RefSeq" id="XP_025419136.1"/>
    </source>
</evidence>
<organism evidence="9 10">
    <name type="scientific">Sipha flava</name>
    <name type="common">yellow sugarcane aphid</name>
    <dbReference type="NCBI Taxonomy" id="143950"/>
    <lineage>
        <taxon>Eukaryota</taxon>
        <taxon>Metazoa</taxon>
        <taxon>Ecdysozoa</taxon>
        <taxon>Arthropoda</taxon>
        <taxon>Hexapoda</taxon>
        <taxon>Insecta</taxon>
        <taxon>Pterygota</taxon>
        <taxon>Neoptera</taxon>
        <taxon>Paraneoptera</taxon>
        <taxon>Hemiptera</taxon>
        <taxon>Sternorrhyncha</taxon>
        <taxon>Aphidomorpha</taxon>
        <taxon>Aphidoidea</taxon>
        <taxon>Aphididae</taxon>
        <taxon>Sipha</taxon>
    </lineage>
</organism>
<dbReference type="SUPFAM" id="SSF142897">
    <property type="entry name" value="TFB5-like"/>
    <property type="match status" value="1"/>
</dbReference>
<proteinExistence type="inferred from homology"/>
<dbReference type="InterPro" id="IPR035935">
    <property type="entry name" value="TFB5-like_sf"/>
</dbReference>
<keyword evidence="6 8" id="KW-0234">DNA repair</keyword>
<dbReference type="GO" id="GO:0005675">
    <property type="term" value="C:transcription factor TFIIH holo complex"/>
    <property type="evidence" value="ECO:0007669"/>
    <property type="project" value="TreeGrafter"/>
</dbReference>
<comment type="subunit">
    <text evidence="8">Component of the 7-subunit TFIIH core complex.</text>
</comment>
<keyword evidence="9" id="KW-1185">Reference proteome</keyword>
<dbReference type="RefSeq" id="XP_025419136.1">
    <property type="nucleotide sequence ID" value="XM_025563351.1"/>
</dbReference>
<dbReference type="GO" id="GO:0006294">
    <property type="term" value="P:nucleotide-excision repair, preincision complex assembly"/>
    <property type="evidence" value="ECO:0007669"/>
    <property type="project" value="TreeGrafter"/>
</dbReference>
<dbReference type="GeneID" id="112689573"/>
<keyword evidence="5 8" id="KW-0804">Transcription</keyword>
<dbReference type="CTD" id="7354403"/>
<gene>
    <name evidence="10" type="primary">LOC112689573</name>
</gene>
<keyword evidence="4 8" id="KW-0805">Transcription regulation</keyword>
<dbReference type="GO" id="GO:0006367">
    <property type="term" value="P:transcription initiation at RNA polymerase II promoter"/>
    <property type="evidence" value="ECO:0007669"/>
    <property type="project" value="UniProtKB-UniRule"/>
</dbReference>
<reference evidence="10" key="1">
    <citation type="submission" date="2025-08" db="UniProtKB">
        <authorList>
            <consortium name="RefSeq"/>
        </authorList>
    </citation>
    <scope>IDENTIFICATION</scope>
    <source>
        <tissue evidence="10">Whole body</tissue>
    </source>
</reference>
<keyword evidence="7 8" id="KW-0539">Nucleus</keyword>
<protein>
    <recommendedName>
        <fullName evidence="8">General transcription and DNA repair factor IIH subunit TFB5</fullName>
    </recommendedName>
</protein>
<dbReference type="Proteomes" id="UP000694846">
    <property type="component" value="Unplaced"/>
</dbReference>
<name>A0A8B8G951_9HEMI</name>
<comment type="function">
    <text evidence="8">In NER, TFIIH acts by opening DNA around the lesion to allow the excision of the damaged oligonucleotide and its replacement by a new DNA fragment. In transcription, TFIIH has an essential role in transcription initiation. When the pre-initiation complex (PIC) has been established, TFIIH is required for promoter opening and promoter escape.</text>
</comment>
<dbReference type="FunFam" id="3.30.70.1220:FF:000001">
    <property type="entry name" value="General transcription factor IIH subunit 5"/>
    <property type="match status" value="1"/>
</dbReference>
<dbReference type="PANTHER" id="PTHR28580">
    <property type="entry name" value="GENERAL TRANSCRIPTION FACTOR IIH SUBUNIT 5"/>
    <property type="match status" value="1"/>
</dbReference>
<evidence type="ECO:0000256" key="7">
    <source>
        <dbReference type="ARBA" id="ARBA00023242"/>
    </source>
</evidence>
<dbReference type="GO" id="GO:0000439">
    <property type="term" value="C:transcription factor TFIIH core complex"/>
    <property type="evidence" value="ECO:0007669"/>
    <property type="project" value="UniProtKB-UniRule"/>
</dbReference>
<comment type="subcellular location">
    <subcellularLocation>
        <location evidence="1 8">Nucleus</location>
    </subcellularLocation>
</comment>
<evidence type="ECO:0000256" key="2">
    <source>
        <dbReference type="ARBA" id="ARBA00007470"/>
    </source>
</evidence>
<evidence type="ECO:0000256" key="4">
    <source>
        <dbReference type="ARBA" id="ARBA00023015"/>
    </source>
</evidence>
<comment type="similarity">
    <text evidence="2 8">Belongs to the TFB5 family.</text>
</comment>
<dbReference type="SMART" id="SM01395">
    <property type="entry name" value="Tbf5"/>
    <property type="match status" value="1"/>
</dbReference>
<keyword evidence="3 8" id="KW-0227">DNA damage</keyword>
<accession>A0A8B8G951</accession>
<evidence type="ECO:0000313" key="9">
    <source>
        <dbReference type="Proteomes" id="UP000694846"/>
    </source>
</evidence>
<dbReference type="AlphaFoldDB" id="A0A8B8G951"/>
<evidence type="ECO:0000256" key="1">
    <source>
        <dbReference type="ARBA" id="ARBA00004123"/>
    </source>
</evidence>
<dbReference type="OrthoDB" id="354at2759"/>
<evidence type="ECO:0000256" key="8">
    <source>
        <dbReference type="RuleBase" id="RU368032"/>
    </source>
</evidence>
<evidence type="ECO:0000256" key="6">
    <source>
        <dbReference type="ARBA" id="ARBA00023204"/>
    </source>
</evidence>
<dbReference type="PANTHER" id="PTHR28580:SF1">
    <property type="entry name" value="GENERAL TRANSCRIPTION FACTOR IIH SUBUNIT 5"/>
    <property type="match status" value="1"/>
</dbReference>
<sequence length="69" mass="7972">MVHVSKGTLITCDQSMKQFLLQLDQTNALGKKFILQELDEEHLFVSSDVLETLEDRVDELMDQLTFTQN</sequence>
<dbReference type="Gene3D" id="3.30.70.1220">
    <property type="entry name" value="TFB5-like"/>
    <property type="match status" value="1"/>
</dbReference>
<dbReference type="InterPro" id="IPR009400">
    <property type="entry name" value="TFIIH_TTDA/Tfb5"/>
</dbReference>
<evidence type="ECO:0000256" key="3">
    <source>
        <dbReference type="ARBA" id="ARBA00022763"/>
    </source>
</evidence>
<dbReference type="Pfam" id="PF06331">
    <property type="entry name" value="Tfb5"/>
    <property type="match status" value="1"/>
</dbReference>
<evidence type="ECO:0000256" key="5">
    <source>
        <dbReference type="ARBA" id="ARBA00023163"/>
    </source>
</evidence>